<dbReference type="Proteomes" id="UP000001940">
    <property type="component" value="Chromosome V"/>
</dbReference>
<dbReference type="PaxDb" id="6239-F21H7.1"/>
<dbReference type="SFLD" id="SFLDG01205">
    <property type="entry name" value="AMPS.1"/>
    <property type="match status" value="1"/>
</dbReference>
<dbReference type="PhylomeDB" id="O45387"/>
<dbReference type="Bgee" id="WBGene00001770">
    <property type="expression patterns" value="Expressed in material anatomical entity and 4 other cell types or tissues"/>
</dbReference>
<organism evidence="8 9">
    <name type="scientific">Caenorhabditis elegans</name>
    <dbReference type="NCBI Taxonomy" id="6239"/>
    <lineage>
        <taxon>Eukaryota</taxon>
        <taxon>Metazoa</taxon>
        <taxon>Ecdysozoa</taxon>
        <taxon>Nematoda</taxon>
        <taxon>Chromadorea</taxon>
        <taxon>Rhabditida</taxon>
        <taxon>Rhabditina</taxon>
        <taxon>Rhabditomorpha</taxon>
        <taxon>Rhabditoidea</taxon>
        <taxon>Rhabditidae</taxon>
        <taxon>Peloderinae</taxon>
        <taxon>Caenorhabditis</taxon>
    </lineage>
</organism>
<comment type="similarity">
    <text evidence="3">Belongs to the GST superfamily. Sigma family.</text>
</comment>
<evidence type="ECO:0000256" key="1">
    <source>
        <dbReference type="ARBA" id="ARBA00012452"/>
    </source>
</evidence>
<dbReference type="InterPro" id="IPR050213">
    <property type="entry name" value="GST_superfamily"/>
</dbReference>
<keyword evidence="9" id="KW-1185">Reference proteome</keyword>
<reference evidence="8 9" key="1">
    <citation type="journal article" date="1998" name="Science">
        <title>Genome sequence of the nematode C. elegans: a platform for investigating biology.</title>
        <authorList>
            <consortium name="The C. elegans sequencing consortium"/>
            <person name="Sulson J.E."/>
            <person name="Waterston R."/>
        </authorList>
    </citation>
    <scope>NUCLEOTIDE SEQUENCE [LARGE SCALE GENOMIC DNA]</scope>
    <source>
        <strain evidence="8 9">Bristol N2</strain>
    </source>
</reference>
<dbReference type="Pfam" id="PF14497">
    <property type="entry name" value="GST_C_3"/>
    <property type="match status" value="1"/>
</dbReference>
<evidence type="ECO:0000313" key="9">
    <source>
        <dbReference type="Proteomes" id="UP000001940"/>
    </source>
</evidence>
<evidence type="ECO:0000256" key="3">
    <source>
        <dbReference type="ARBA" id="ARBA00038317"/>
    </source>
</evidence>
<feature type="domain" description="GST N-terminal" evidence="6">
    <location>
        <begin position="2"/>
        <end position="88"/>
    </location>
</feature>
<dbReference type="InterPro" id="IPR036249">
    <property type="entry name" value="Thioredoxin-like_sf"/>
</dbReference>
<dbReference type="CDD" id="cd03192">
    <property type="entry name" value="GST_C_Sigma_like"/>
    <property type="match status" value="1"/>
</dbReference>
<dbReference type="EC" id="2.5.1.18" evidence="1"/>
<dbReference type="UCSC" id="F21H7.1">
    <property type="organism name" value="c. elegans"/>
</dbReference>
<dbReference type="GO" id="GO:0005737">
    <property type="term" value="C:cytoplasm"/>
    <property type="evidence" value="ECO:0007669"/>
    <property type="project" value="UniProtKB-ARBA"/>
</dbReference>
<dbReference type="Gene3D" id="3.40.30.10">
    <property type="entry name" value="Glutaredoxin"/>
    <property type="match status" value="1"/>
</dbReference>
<name>O45387_CAEEL</name>
<dbReference type="InParanoid" id="O45387"/>
<proteinExistence type="inferred from homology"/>
<dbReference type="InterPro" id="IPR004046">
    <property type="entry name" value="GST_C"/>
</dbReference>
<comment type="catalytic activity">
    <reaction evidence="4">
        <text>RX + glutathione = an S-substituted glutathione + a halide anion + H(+)</text>
        <dbReference type="Rhea" id="RHEA:16437"/>
        <dbReference type="ChEBI" id="CHEBI:15378"/>
        <dbReference type="ChEBI" id="CHEBI:16042"/>
        <dbReference type="ChEBI" id="CHEBI:17792"/>
        <dbReference type="ChEBI" id="CHEBI:57925"/>
        <dbReference type="ChEBI" id="CHEBI:90779"/>
        <dbReference type="EC" id="2.5.1.18"/>
    </reaction>
</comment>
<dbReference type="SMR" id="O45387"/>
<dbReference type="PANTHER" id="PTHR11571">
    <property type="entry name" value="GLUTATHIONE S-TRANSFERASE"/>
    <property type="match status" value="1"/>
</dbReference>
<evidence type="ECO:0000256" key="4">
    <source>
        <dbReference type="ARBA" id="ARBA00047960"/>
    </source>
</evidence>
<protein>
    <recommendedName>
        <fullName evidence="1">glutathione transferase</fullName>
        <ecNumber evidence="1">2.5.1.18</ecNumber>
    </recommendedName>
    <alternativeName>
        <fullName evidence="5">GST class-sigma</fullName>
    </alternativeName>
</protein>
<dbReference type="InterPro" id="IPR010987">
    <property type="entry name" value="Glutathione-S-Trfase_C-like"/>
</dbReference>
<gene>
    <name evidence="8 10" type="primary">gst-22</name>
    <name evidence="8" type="ORF">CELE_F21H7.1</name>
    <name evidence="10" type="ORF">F21H7.1</name>
</gene>
<dbReference type="PIR" id="T21221">
    <property type="entry name" value="T21221"/>
</dbReference>
<evidence type="ECO:0000259" key="6">
    <source>
        <dbReference type="PROSITE" id="PS50404"/>
    </source>
</evidence>
<dbReference type="STRING" id="6239.F21H7.1.1"/>
<dbReference type="HOGENOM" id="CLU_039475_1_1_1"/>
<dbReference type="SFLD" id="SFLDG00363">
    <property type="entry name" value="AMPS_(cytGST):_Alpha-__Mu-__Pi"/>
    <property type="match status" value="1"/>
</dbReference>
<dbReference type="PeptideAtlas" id="O45387"/>
<evidence type="ECO:0000259" key="7">
    <source>
        <dbReference type="PROSITE" id="PS50405"/>
    </source>
</evidence>
<dbReference type="Gene3D" id="1.20.1050.10">
    <property type="match status" value="1"/>
</dbReference>
<dbReference type="InterPro" id="IPR040079">
    <property type="entry name" value="Glutathione_S-Trfase"/>
</dbReference>
<dbReference type="AlphaFoldDB" id="O45387"/>
<dbReference type="GO" id="GO:0006749">
    <property type="term" value="P:glutathione metabolic process"/>
    <property type="evidence" value="ECO:0000318"/>
    <property type="project" value="GO_Central"/>
</dbReference>
<dbReference type="GeneID" id="180088"/>
<dbReference type="WormBase" id="F21H7.1">
    <property type="protein sequence ID" value="CE15874"/>
    <property type="gene ID" value="WBGene00001770"/>
    <property type="gene designation" value="gst-22"/>
</dbReference>
<accession>O45387</accession>
<dbReference type="AGR" id="WB:WBGene00001770"/>
<dbReference type="PROSITE" id="PS50405">
    <property type="entry name" value="GST_CTER"/>
    <property type="match status" value="1"/>
</dbReference>
<sequence>MPSYKLTYFDACGFGESARMLFHLGGVPYEDVRLPTINAVPGFQSDEFSALKDKTPFGRFTVLSIDGFDLAQSSAIHRYLARKFGYAGKTPEDEAFADSIVDQFNEYYASLHPYRDAVKTGKTMEEVKQIHDKVYIPAKNLMFKILTRILKENKSGFLVGDGLTWADLVVADHLYTLTNLKELDPEDPIHLTLRKFQEKIFNLTELKDYIETRPVTLV</sequence>
<dbReference type="SUPFAM" id="SSF52833">
    <property type="entry name" value="Thioredoxin-like"/>
    <property type="match status" value="1"/>
</dbReference>
<dbReference type="SUPFAM" id="SSF47616">
    <property type="entry name" value="GST C-terminal domain-like"/>
    <property type="match status" value="1"/>
</dbReference>
<dbReference type="eggNOG" id="KOG1695">
    <property type="taxonomic scope" value="Eukaryota"/>
</dbReference>
<keyword evidence="2" id="KW-0808">Transferase</keyword>
<evidence type="ECO:0000256" key="2">
    <source>
        <dbReference type="ARBA" id="ARBA00022679"/>
    </source>
</evidence>
<evidence type="ECO:0000256" key="5">
    <source>
        <dbReference type="ARBA" id="ARBA00078118"/>
    </source>
</evidence>
<evidence type="ECO:0000313" key="10">
    <source>
        <dbReference type="WormBase" id="F21H7.1"/>
    </source>
</evidence>
<dbReference type="PANTHER" id="PTHR11571:SF45">
    <property type="entry name" value="GLUTATHIONE S-TRANSFERASE-RELATED"/>
    <property type="match status" value="1"/>
</dbReference>
<dbReference type="SFLD" id="SFLDS00019">
    <property type="entry name" value="Glutathione_Transferase_(cytos"/>
    <property type="match status" value="1"/>
</dbReference>
<dbReference type="FunFam" id="1.20.1050.10:FF:000031">
    <property type="entry name" value="Glutathione S-Transferase"/>
    <property type="match status" value="1"/>
</dbReference>
<dbReference type="Pfam" id="PF02798">
    <property type="entry name" value="GST_N"/>
    <property type="match status" value="1"/>
</dbReference>
<dbReference type="RefSeq" id="NP_507095.1">
    <property type="nucleotide sequence ID" value="NM_074694.7"/>
</dbReference>
<evidence type="ECO:0000313" key="8">
    <source>
        <dbReference type="EMBL" id="CAB07589.1"/>
    </source>
</evidence>
<feature type="domain" description="GST C-terminal" evidence="7">
    <location>
        <begin position="90"/>
        <end position="218"/>
    </location>
</feature>
<dbReference type="OrthoDB" id="414243at2759"/>
<dbReference type="GO" id="GO:0004364">
    <property type="term" value="F:glutathione transferase activity"/>
    <property type="evidence" value="ECO:0000318"/>
    <property type="project" value="GO_Central"/>
</dbReference>
<dbReference type="FunFam" id="3.40.30.10:FF:000189">
    <property type="entry name" value="Glutathione S-Transferase"/>
    <property type="match status" value="1"/>
</dbReference>
<dbReference type="InterPro" id="IPR036282">
    <property type="entry name" value="Glutathione-S-Trfase_C_sf"/>
</dbReference>
<dbReference type="EMBL" id="BX284605">
    <property type="protein sequence ID" value="CAB07589.1"/>
    <property type="molecule type" value="Genomic_DNA"/>
</dbReference>
<dbReference type="FunCoup" id="O45387">
    <property type="interactions" value="72"/>
</dbReference>
<dbReference type="PROSITE" id="PS50404">
    <property type="entry name" value="GST_NTER"/>
    <property type="match status" value="1"/>
</dbReference>
<dbReference type="KEGG" id="cel:CELE_F21H7.1"/>
<dbReference type="CDD" id="cd03039">
    <property type="entry name" value="GST_N_Sigma_like"/>
    <property type="match status" value="1"/>
</dbReference>
<dbReference type="CTD" id="180088"/>
<dbReference type="InterPro" id="IPR004045">
    <property type="entry name" value="Glutathione_S-Trfase_N"/>
</dbReference>